<keyword evidence="9" id="KW-0067">ATP-binding</keyword>
<dbReference type="PROSITE" id="PS50885">
    <property type="entry name" value="HAMP"/>
    <property type="match status" value="1"/>
</dbReference>
<evidence type="ECO:0000256" key="6">
    <source>
        <dbReference type="ARBA" id="ARBA00022679"/>
    </source>
</evidence>
<evidence type="ECO:0000256" key="2">
    <source>
        <dbReference type="ARBA" id="ARBA00004651"/>
    </source>
</evidence>
<dbReference type="InterPro" id="IPR003661">
    <property type="entry name" value="HisK_dim/P_dom"/>
</dbReference>
<dbReference type="Gene3D" id="3.30.565.10">
    <property type="entry name" value="Histidine kinase-like ATPase, C-terminal domain"/>
    <property type="match status" value="1"/>
</dbReference>
<dbReference type="GO" id="GO:0016301">
    <property type="term" value="F:kinase activity"/>
    <property type="evidence" value="ECO:0007669"/>
    <property type="project" value="UniProtKB-KW"/>
</dbReference>
<comment type="catalytic activity">
    <reaction evidence="1">
        <text>ATP + protein L-histidine = ADP + protein N-phospho-L-histidine.</text>
        <dbReference type="EC" id="2.7.13.3"/>
    </reaction>
</comment>
<dbReference type="InterPro" id="IPR050980">
    <property type="entry name" value="2C_sensor_his_kinase"/>
</dbReference>
<evidence type="ECO:0000259" key="13">
    <source>
        <dbReference type="PROSITE" id="PS50885"/>
    </source>
</evidence>
<organism evidence="14 15">
    <name type="scientific">Dongia sedimenti</name>
    <dbReference type="NCBI Taxonomy" id="3064282"/>
    <lineage>
        <taxon>Bacteria</taxon>
        <taxon>Pseudomonadati</taxon>
        <taxon>Pseudomonadota</taxon>
        <taxon>Alphaproteobacteria</taxon>
        <taxon>Rhodospirillales</taxon>
        <taxon>Dongiaceae</taxon>
        <taxon>Dongia</taxon>
    </lineage>
</organism>
<feature type="domain" description="HAMP" evidence="13">
    <location>
        <begin position="220"/>
        <end position="274"/>
    </location>
</feature>
<dbReference type="Proteomes" id="UP001230156">
    <property type="component" value="Unassembled WGS sequence"/>
</dbReference>
<dbReference type="InterPro" id="IPR036890">
    <property type="entry name" value="HATPase_C_sf"/>
</dbReference>
<dbReference type="SUPFAM" id="SSF47384">
    <property type="entry name" value="Homodimeric domain of signal transducing histidine kinase"/>
    <property type="match status" value="1"/>
</dbReference>
<comment type="caution">
    <text evidence="14">The sequence shown here is derived from an EMBL/GenBank/DDBJ whole genome shotgun (WGS) entry which is preliminary data.</text>
</comment>
<evidence type="ECO:0000256" key="10">
    <source>
        <dbReference type="SAM" id="MobiDB-lite"/>
    </source>
</evidence>
<reference evidence="15" key="1">
    <citation type="submission" date="2023-08" db="EMBL/GenBank/DDBJ databases">
        <title>Rhodospirillaceae gen. nov., a novel taxon isolated from the Yangtze River Yuezi River estuary sludge.</title>
        <authorList>
            <person name="Ruan L."/>
        </authorList>
    </citation>
    <scope>NUCLEOTIDE SEQUENCE [LARGE SCALE GENOMIC DNA]</scope>
    <source>
        <strain evidence="15">R-7</strain>
    </source>
</reference>
<dbReference type="InterPro" id="IPR003660">
    <property type="entry name" value="HAMP_dom"/>
</dbReference>
<keyword evidence="11" id="KW-0472">Membrane</keyword>
<dbReference type="Gene3D" id="1.10.287.130">
    <property type="match status" value="1"/>
</dbReference>
<protein>
    <recommendedName>
        <fullName evidence="3">histidine kinase</fullName>
        <ecNumber evidence="3">2.7.13.3</ecNumber>
    </recommendedName>
</protein>
<keyword evidence="11" id="KW-1133">Transmembrane helix</keyword>
<evidence type="ECO:0000256" key="5">
    <source>
        <dbReference type="ARBA" id="ARBA00022553"/>
    </source>
</evidence>
<evidence type="ECO:0000256" key="9">
    <source>
        <dbReference type="ARBA" id="ARBA00022840"/>
    </source>
</evidence>
<dbReference type="InterPro" id="IPR004358">
    <property type="entry name" value="Sig_transdc_His_kin-like_C"/>
</dbReference>
<dbReference type="EMBL" id="JAUYVI010000007">
    <property type="protein sequence ID" value="MDQ7250694.1"/>
    <property type="molecule type" value="Genomic_DNA"/>
</dbReference>
<evidence type="ECO:0000256" key="4">
    <source>
        <dbReference type="ARBA" id="ARBA00022475"/>
    </source>
</evidence>
<evidence type="ECO:0000256" key="1">
    <source>
        <dbReference type="ARBA" id="ARBA00000085"/>
    </source>
</evidence>
<dbReference type="PANTHER" id="PTHR44936">
    <property type="entry name" value="SENSOR PROTEIN CREC"/>
    <property type="match status" value="1"/>
</dbReference>
<feature type="transmembrane region" description="Helical" evidence="11">
    <location>
        <begin position="42"/>
        <end position="63"/>
    </location>
</feature>
<keyword evidence="5" id="KW-0597">Phosphoprotein</keyword>
<dbReference type="InterPro" id="IPR036097">
    <property type="entry name" value="HisK_dim/P_sf"/>
</dbReference>
<gene>
    <name evidence="14" type="ORF">Q8A70_23595</name>
</gene>
<feature type="transmembrane region" description="Helical" evidence="11">
    <location>
        <begin position="199"/>
        <end position="223"/>
    </location>
</feature>
<feature type="compositionally biased region" description="Basic and acidic residues" evidence="10">
    <location>
        <begin position="19"/>
        <end position="28"/>
    </location>
</feature>
<evidence type="ECO:0000256" key="8">
    <source>
        <dbReference type="ARBA" id="ARBA00022777"/>
    </source>
</evidence>
<name>A0ABU0YSK9_9PROT</name>
<evidence type="ECO:0000256" key="11">
    <source>
        <dbReference type="SAM" id="Phobius"/>
    </source>
</evidence>
<dbReference type="Pfam" id="PF02518">
    <property type="entry name" value="HATPase_c"/>
    <property type="match status" value="1"/>
</dbReference>
<dbReference type="PRINTS" id="PR00344">
    <property type="entry name" value="BCTRLSENSOR"/>
</dbReference>
<keyword evidence="4" id="KW-1003">Cell membrane</keyword>
<dbReference type="PROSITE" id="PS50109">
    <property type="entry name" value="HIS_KIN"/>
    <property type="match status" value="1"/>
</dbReference>
<comment type="subcellular location">
    <subcellularLocation>
        <location evidence="2">Cell membrane</location>
        <topology evidence="2">Multi-pass membrane protein</topology>
    </subcellularLocation>
</comment>
<keyword evidence="6" id="KW-0808">Transferase</keyword>
<keyword evidence="8 14" id="KW-0418">Kinase</keyword>
<evidence type="ECO:0000313" key="14">
    <source>
        <dbReference type="EMBL" id="MDQ7250694.1"/>
    </source>
</evidence>
<evidence type="ECO:0000256" key="7">
    <source>
        <dbReference type="ARBA" id="ARBA00022741"/>
    </source>
</evidence>
<evidence type="ECO:0000256" key="3">
    <source>
        <dbReference type="ARBA" id="ARBA00012438"/>
    </source>
</evidence>
<evidence type="ECO:0000259" key="12">
    <source>
        <dbReference type="PROSITE" id="PS50109"/>
    </source>
</evidence>
<proteinExistence type="predicted"/>
<dbReference type="SMART" id="SM00388">
    <property type="entry name" value="HisKA"/>
    <property type="match status" value="1"/>
</dbReference>
<dbReference type="InterPro" id="IPR003594">
    <property type="entry name" value="HATPase_dom"/>
</dbReference>
<feature type="domain" description="Histidine kinase" evidence="12">
    <location>
        <begin position="288"/>
        <end position="492"/>
    </location>
</feature>
<dbReference type="EC" id="2.7.13.3" evidence="3"/>
<keyword evidence="15" id="KW-1185">Reference proteome</keyword>
<dbReference type="SUPFAM" id="SSF55874">
    <property type="entry name" value="ATPase domain of HSP90 chaperone/DNA topoisomerase II/histidine kinase"/>
    <property type="match status" value="1"/>
</dbReference>
<keyword evidence="11" id="KW-0812">Transmembrane</keyword>
<dbReference type="RefSeq" id="WP_379960320.1">
    <property type="nucleotide sequence ID" value="NZ_JAUYVI010000007.1"/>
</dbReference>
<dbReference type="InterPro" id="IPR005467">
    <property type="entry name" value="His_kinase_dom"/>
</dbReference>
<keyword evidence="7" id="KW-0547">Nucleotide-binding</keyword>
<dbReference type="PANTHER" id="PTHR44936:SF10">
    <property type="entry name" value="SENSOR PROTEIN RSTB"/>
    <property type="match status" value="1"/>
</dbReference>
<dbReference type="SMART" id="SM00387">
    <property type="entry name" value="HATPase_c"/>
    <property type="match status" value="1"/>
</dbReference>
<sequence>MSRRDLSTEDRTGLPPDRLGSDRLGSDRPADRIELPSFGRGLSARVLALTVVFVMLSEVLIYAPSIARFRLDWLTEKLASGHLATLALEATPDYMIDPQLELTLLQHAGARLVALHTPDGKNLMLRGATAAQLVIDETIDLDDRGPVNLIASAFDTMSHTDNRLLRVMGHSPRSPDTLVEVVLDEGPLHEAMVAYSWRVLGLSIVISMITATLIFLALQLFIIRPMQRMTAEMVRFRGDPEMPLDEPLSKRRDEIGIAEREFELMRVEVRRALQQKERLAALGTAVNKINHDLRGILSTARLVADRLTGSGDPEVRKAVPGLEKALDRAVDLCSDILNFTREGPPRPELTRFPLDELCLEVQESLARHLSDGKAMATEMAEGFAIVADRGQLFRVIRNLGENALQMGANRVTVRALRRDGKIEIEVVDDGPGLPPKAVENLFRPFRGSARAGGTGLGLAIARELIRVQGGDLRLSESGIHGARFAIELPDRAS</sequence>
<feature type="region of interest" description="Disordered" evidence="10">
    <location>
        <begin position="1"/>
        <end position="28"/>
    </location>
</feature>
<evidence type="ECO:0000313" key="15">
    <source>
        <dbReference type="Proteomes" id="UP001230156"/>
    </source>
</evidence>
<accession>A0ABU0YSK9</accession>
<feature type="compositionally biased region" description="Basic and acidic residues" evidence="10">
    <location>
        <begin position="1"/>
        <end position="12"/>
    </location>
</feature>